<evidence type="ECO:0000313" key="1">
    <source>
        <dbReference type="EMBL" id="OAA67827.1"/>
    </source>
</evidence>
<dbReference type="PANTHER" id="PTHR46191">
    <property type="match status" value="1"/>
</dbReference>
<dbReference type="AlphaFoldDB" id="A0A167ZRH4"/>
<reference evidence="1 2" key="1">
    <citation type="journal article" date="2016" name="Genome Biol. Evol.">
        <title>Divergent and convergent evolution of fungal pathogenicity.</title>
        <authorList>
            <person name="Shang Y."/>
            <person name="Xiao G."/>
            <person name="Zheng P."/>
            <person name="Cen K."/>
            <person name="Zhan S."/>
            <person name="Wang C."/>
        </authorList>
    </citation>
    <scope>NUCLEOTIDE SEQUENCE [LARGE SCALE GENOMIC DNA]</scope>
    <source>
        <strain evidence="1 2">RCEF 264</strain>
    </source>
</reference>
<accession>A0A167ZRH4</accession>
<name>A0A167ZRH4_9HYPO</name>
<dbReference type="SUPFAM" id="SSF56784">
    <property type="entry name" value="HAD-like"/>
    <property type="match status" value="1"/>
</dbReference>
<dbReference type="Pfam" id="PF00702">
    <property type="entry name" value="Hydrolase"/>
    <property type="match status" value="1"/>
</dbReference>
<evidence type="ECO:0000313" key="2">
    <source>
        <dbReference type="Proteomes" id="UP000076874"/>
    </source>
</evidence>
<dbReference type="EMBL" id="AZHD01000001">
    <property type="protein sequence ID" value="OAA67827.1"/>
    <property type="molecule type" value="Genomic_DNA"/>
</dbReference>
<dbReference type="OrthoDB" id="444127at2759"/>
<sequence>MAKRNLLLCFDAFGTLFHIKRPIEQQYGAVARQYGLSGFSDDQLRDSFRLAFRAESKSHPNYGKQNGMGATRWWSNVIHGTFKPFLPSTATELPPGLVPHLLRQFASSEGYSAAPRLGAVLSTLRQQPGARPNSVYDRVVIGVITNSDDRVPGVLSALGLHVSPLRFSEKMGHGCDANVAITGTDSYDIDFHCMSYDVGFEKPDTRIFQAAEGLLMHVLSGNKCLDGSIEKKDEANTCIAESWDKMYVGDDYNKDVVGAQYAGWYPVFLAGIDKQKQDDPTSIQRLDTLRPQSLASLYKQYPIVQIHSLDVLVDWLTGHCVER</sequence>
<dbReference type="PANTHER" id="PTHR46191:SF2">
    <property type="entry name" value="HALOACID DEHALOGENASE-LIKE HYDROLASE DOMAIN-CONTAINING PROTEIN 3"/>
    <property type="match status" value="1"/>
</dbReference>
<dbReference type="InterPro" id="IPR023214">
    <property type="entry name" value="HAD_sf"/>
</dbReference>
<dbReference type="STRING" id="1081102.A0A167ZRH4"/>
<comment type="caution">
    <text evidence="1">The sequence shown here is derived from an EMBL/GenBank/DDBJ whole genome shotgun (WGS) entry which is preliminary data.</text>
</comment>
<dbReference type="InterPro" id="IPR051828">
    <property type="entry name" value="HAD-like_hydrolase_domain"/>
</dbReference>
<dbReference type="GO" id="GO:0005634">
    <property type="term" value="C:nucleus"/>
    <property type="evidence" value="ECO:0007669"/>
    <property type="project" value="TreeGrafter"/>
</dbReference>
<dbReference type="Gene3D" id="3.40.50.1000">
    <property type="entry name" value="HAD superfamily/HAD-like"/>
    <property type="match status" value="1"/>
</dbReference>
<dbReference type="Gene3D" id="1.10.150.720">
    <property type="entry name" value="Haloacid dehalogenase-like hydrolase"/>
    <property type="match status" value="1"/>
</dbReference>
<organism evidence="1 2">
    <name type="scientific">Niveomyces insectorum RCEF 264</name>
    <dbReference type="NCBI Taxonomy" id="1081102"/>
    <lineage>
        <taxon>Eukaryota</taxon>
        <taxon>Fungi</taxon>
        <taxon>Dikarya</taxon>
        <taxon>Ascomycota</taxon>
        <taxon>Pezizomycotina</taxon>
        <taxon>Sordariomycetes</taxon>
        <taxon>Hypocreomycetidae</taxon>
        <taxon>Hypocreales</taxon>
        <taxon>Cordycipitaceae</taxon>
        <taxon>Niveomyces</taxon>
    </lineage>
</organism>
<protein>
    <submittedName>
        <fullName evidence="1">HAD-like domain protein</fullName>
    </submittedName>
</protein>
<keyword evidence="2" id="KW-1185">Reference proteome</keyword>
<proteinExistence type="predicted"/>
<gene>
    <name evidence="1" type="ORF">SPI_00022</name>
</gene>
<dbReference type="Proteomes" id="UP000076874">
    <property type="component" value="Unassembled WGS sequence"/>
</dbReference>
<dbReference type="InterPro" id="IPR044924">
    <property type="entry name" value="HAD-SF_hydro_IA_REG-2-like_cap"/>
</dbReference>
<dbReference type="InterPro" id="IPR036412">
    <property type="entry name" value="HAD-like_sf"/>
</dbReference>